<dbReference type="InterPro" id="IPR024787">
    <property type="entry name" value="EcsC"/>
</dbReference>
<dbReference type="AlphaFoldDB" id="A0A315ZTA5"/>
<gene>
    <name evidence="1" type="ORF">SAMN05216529_11163</name>
</gene>
<protein>
    <submittedName>
        <fullName evidence="1">EcsC protein family protein</fullName>
    </submittedName>
</protein>
<dbReference type="Proteomes" id="UP000254051">
    <property type="component" value="Unassembled WGS sequence"/>
</dbReference>
<reference evidence="2" key="1">
    <citation type="submission" date="2017-07" db="EMBL/GenBank/DDBJ databases">
        <authorList>
            <person name="Varghese N."/>
            <person name="Submissions S."/>
        </authorList>
    </citation>
    <scope>NUCLEOTIDE SEQUENCE [LARGE SCALE GENOMIC DNA]</scope>
    <source>
        <strain evidence="2">NLAE-zl-C134</strain>
    </source>
</reference>
<dbReference type="Pfam" id="PF12787">
    <property type="entry name" value="EcsC"/>
    <property type="match status" value="1"/>
</dbReference>
<dbReference type="PANTHER" id="PTHR41260:SF1">
    <property type="entry name" value="PROTEIN ECSC"/>
    <property type="match status" value="1"/>
</dbReference>
<evidence type="ECO:0000313" key="1">
    <source>
        <dbReference type="EMBL" id="SUQ15278.1"/>
    </source>
</evidence>
<evidence type="ECO:0000313" key="2">
    <source>
        <dbReference type="Proteomes" id="UP000254051"/>
    </source>
</evidence>
<dbReference type="OrthoDB" id="1852051at2"/>
<organism evidence="1 2">
    <name type="scientific">Faecalicatena contorta</name>
    <dbReference type="NCBI Taxonomy" id="39482"/>
    <lineage>
        <taxon>Bacteria</taxon>
        <taxon>Bacillati</taxon>
        <taxon>Bacillota</taxon>
        <taxon>Clostridia</taxon>
        <taxon>Lachnospirales</taxon>
        <taxon>Lachnospiraceae</taxon>
        <taxon>Faecalicatena</taxon>
    </lineage>
</organism>
<keyword evidence="2" id="KW-1185">Reference proteome</keyword>
<name>A0A315ZTA5_9FIRM</name>
<dbReference type="PANTHER" id="PTHR41260">
    <property type="entry name" value="PROTEIN ECSC"/>
    <property type="match status" value="1"/>
</dbReference>
<accession>A0A315ZTA5</accession>
<dbReference type="EMBL" id="UHJJ01000011">
    <property type="protein sequence ID" value="SUQ15278.1"/>
    <property type="molecule type" value="Genomic_DNA"/>
</dbReference>
<dbReference type="RefSeq" id="WP_109712956.1">
    <property type="nucleotide sequence ID" value="NZ_QGDS01000011.1"/>
</dbReference>
<sequence>MGAFQKKPPLQKEREDLERREKRFLEKRMAKKESFLTQKLDGKVPEKLQTALNMAFAKAFQLIFEKGTGVIEKTYDRERITEDTMIRQYASEIRQNEKNLKAFSKAANRSSTKNVLLSGSAGVGMGILGIGIPDIPLFTGLMLKNIYEIALQYGYSYDSEEEKYYILLLIQGAVSYGDEIKKIDQKINEYLKNKSLPEDYQRENQIHKTADALSKELIYMKFLQGIPIVGAVGGLYDAIYMKQVTEYTNLKYRRRKFDEEYS</sequence>
<proteinExistence type="predicted"/>